<name>A0AAI8DJL7_MAMSC</name>
<evidence type="ECO:0000256" key="2">
    <source>
        <dbReference type="ARBA" id="ARBA00022679"/>
    </source>
</evidence>
<dbReference type="PROSITE" id="PS51372">
    <property type="entry name" value="PRD_2"/>
    <property type="match status" value="2"/>
</dbReference>
<evidence type="ECO:0000256" key="1">
    <source>
        <dbReference type="ARBA" id="ARBA00011798"/>
    </source>
</evidence>
<dbReference type="Proteomes" id="UP000197058">
    <property type="component" value="Chromosome"/>
</dbReference>
<evidence type="ECO:0000313" key="10">
    <source>
        <dbReference type="Proteomes" id="UP000197058"/>
    </source>
</evidence>
<proteinExistence type="predicted"/>
<dbReference type="Gene3D" id="3.40.930.10">
    <property type="entry name" value="Mannitol-specific EII, Chain A"/>
    <property type="match status" value="1"/>
</dbReference>
<dbReference type="RefSeq" id="WP_084755225.1">
    <property type="nucleotide sequence ID" value="NZ_CP022046.2"/>
</dbReference>
<dbReference type="GO" id="GO:0008982">
    <property type="term" value="F:protein-N(PI)-phosphohistidine-sugar phosphotransferase activity"/>
    <property type="evidence" value="ECO:0007669"/>
    <property type="project" value="InterPro"/>
</dbReference>
<evidence type="ECO:0000259" key="7">
    <source>
        <dbReference type="PROSITE" id="PS51094"/>
    </source>
</evidence>
<keyword evidence="5" id="KW-0010">Activator</keyword>
<feature type="domain" description="PTS EIIA type-2" evidence="7">
    <location>
        <begin position="486"/>
        <end position="624"/>
    </location>
</feature>
<evidence type="ECO:0000313" key="9">
    <source>
        <dbReference type="EMBL" id="ASE34999.1"/>
    </source>
</evidence>
<dbReference type="InterPro" id="IPR007737">
    <property type="entry name" value="Mga_HTH"/>
</dbReference>
<dbReference type="InterPro" id="IPR036634">
    <property type="entry name" value="PRD_sf"/>
</dbReference>
<dbReference type="InterPro" id="IPR013199">
    <property type="entry name" value="HTH_Mga_DNA-bd_dom"/>
</dbReference>
<dbReference type="GO" id="GO:0009401">
    <property type="term" value="P:phosphoenolpyruvate-dependent sugar phosphotransferase system"/>
    <property type="evidence" value="ECO:0007669"/>
    <property type="project" value="InterPro"/>
</dbReference>
<keyword evidence="6" id="KW-0804">Transcription</keyword>
<dbReference type="SUPFAM" id="SSF55804">
    <property type="entry name" value="Phoshotransferase/anion transport protein"/>
    <property type="match status" value="1"/>
</dbReference>
<dbReference type="AlphaFoldDB" id="A0AAI8DJL7"/>
<dbReference type="SUPFAM" id="SSF63520">
    <property type="entry name" value="PTS-regulatory domain, PRD"/>
    <property type="match status" value="2"/>
</dbReference>
<dbReference type="PANTHER" id="PTHR30185:SF18">
    <property type="entry name" value="TRANSCRIPTIONAL REGULATOR MTLR"/>
    <property type="match status" value="1"/>
</dbReference>
<reference evidence="10" key="1">
    <citation type="submission" date="2017-06" db="EMBL/GenBank/DDBJ databases">
        <title>FDA dAtabase for Regulatory Grade micrObial Sequences (FDA-ARGOS): Supporting development and validation of Infectious Disease Dx tests.</title>
        <authorList>
            <person name="Goldberg B."/>
            <person name="Campos J."/>
            <person name="Tallon L."/>
            <person name="Sadzewicz L."/>
            <person name="Sengamalay N."/>
            <person name="Ott S."/>
            <person name="Godinez A."/>
            <person name="Nagaraj S."/>
            <person name="Vavikolanu K."/>
            <person name="Nadendla S."/>
            <person name="George J."/>
            <person name="Geyer C."/>
            <person name="Sichtig H."/>
        </authorList>
    </citation>
    <scope>NUCLEOTIDE SEQUENCE [LARGE SCALE GENOMIC DNA]</scope>
    <source>
        <strain evidence="10">FDAARGOS_285</strain>
    </source>
</reference>
<gene>
    <name evidence="9" type="ORF">CEP64_10450</name>
</gene>
<accession>A0AAI8DJL7</accession>
<evidence type="ECO:0000256" key="6">
    <source>
        <dbReference type="ARBA" id="ARBA00023163"/>
    </source>
</evidence>
<dbReference type="Pfam" id="PF00874">
    <property type="entry name" value="PRD"/>
    <property type="match status" value="2"/>
</dbReference>
<dbReference type="Pfam" id="PF05043">
    <property type="entry name" value="Mga"/>
    <property type="match status" value="1"/>
</dbReference>
<evidence type="ECO:0000259" key="8">
    <source>
        <dbReference type="PROSITE" id="PS51372"/>
    </source>
</evidence>
<dbReference type="PANTHER" id="PTHR30185">
    <property type="entry name" value="CRYPTIC BETA-GLUCOSIDE BGL OPERON ANTITERMINATOR"/>
    <property type="match status" value="1"/>
</dbReference>
<dbReference type="InterPro" id="IPR036095">
    <property type="entry name" value="PTS_EIIB-like_sf"/>
</dbReference>
<evidence type="ECO:0000256" key="4">
    <source>
        <dbReference type="ARBA" id="ARBA00023015"/>
    </source>
</evidence>
<keyword evidence="2" id="KW-0808">Transferase</keyword>
<evidence type="ECO:0000256" key="5">
    <source>
        <dbReference type="ARBA" id="ARBA00023159"/>
    </source>
</evidence>
<feature type="domain" description="PRD" evidence="8">
    <location>
        <begin position="163"/>
        <end position="270"/>
    </location>
</feature>
<dbReference type="Pfam" id="PF08280">
    <property type="entry name" value="HTH_Mga"/>
    <property type="match status" value="1"/>
</dbReference>
<dbReference type="Gene3D" id="1.10.1790.10">
    <property type="entry name" value="PRD domain"/>
    <property type="match status" value="2"/>
</dbReference>
<dbReference type="InterPro" id="IPR016152">
    <property type="entry name" value="PTrfase/Anion_transptr"/>
</dbReference>
<dbReference type="InterPro" id="IPR011608">
    <property type="entry name" value="PRD"/>
</dbReference>
<sequence>MLLNKKHLLVIEVLQKEHISTDKLAHQLSISQRTLSNYINQLLTHFGGSISIIKDHHEISMIVLDESVFFNILQKLKNNINKSIHEVEAREESVFNYLLNNGICTIDDIAEELYLSKSIVNNTLIEIKNILKNYKVEIKGTQNVGLRIEGTEIEIRKVLIECFPNQYKSTILPERINEILKNIQEKFNLDATSYRRLRLSTQVILTRLDEGFNIQQNVQIDERVYDSEDFKVVSDIKDYIEKHYEVVFPNLEILLIVFQIIGRRASIIDEMINEQDQTILNSIIENTIKDINFYYTIKIDEQLFSNDIKLHIKYLINRLIFEINIHNDLIDEVKKRYPFAYELSKVLAENIEKELDIEVPLNELGFLSIYFSVYLQQLEQKLKEIKTIAFITDQGLSSGKLVTVQLERIFGKDIQVKVINENQIQLNDIDQFDLVVSTIKSNRLFNKIIYVDNILDEQALKLKIEQFLIYKDVNNRQLFNNSILVDFINESDVYHISKRMNYKDVIRYLSLEMIDEEKVDSSFSNRILEREDNKSTITGLLGFPHTSHSLNDIWVKFCILDEPLLDYENVKIIVMVATPENEGNEAVLIRLYEEILAITANSYIIEKINRDTDYISLAHILNKEIGG</sequence>
<keyword evidence="4" id="KW-0805">Transcription regulation</keyword>
<keyword evidence="3" id="KW-0677">Repeat</keyword>
<comment type="subunit">
    <text evidence="1">Homodimer or homotrimer. Seems to be a monomer when not phosphorylated.</text>
</comment>
<dbReference type="KEGG" id="sscu:CEP64_10450"/>
<evidence type="ECO:0000256" key="3">
    <source>
        <dbReference type="ARBA" id="ARBA00022737"/>
    </source>
</evidence>
<feature type="domain" description="PRD" evidence="8">
    <location>
        <begin position="271"/>
        <end position="381"/>
    </location>
</feature>
<dbReference type="GO" id="GO:0006355">
    <property type="term" value="P:regulation of DNA-templated transcription"/>
    <property type="evidence" value="ECO:0007669"/>
    <property type="project" value="InterPro"/>
</dbReference>
<dbReference type="InterPro" id="IPR050661">
    <property type="entry name" value="BglG_antiterminators"/>
</dbReference>
<dbReference type="SUPFAM" id="SSF52794">
    <property type="entry name" value="PTS system IIB component-like"/>
    <property type="match status" value="1"/>
</dbReference>
<organism evidence="9 10">
    <name type="scientific">Mammaliicoccus sciuri</name>
    <name type="common">Staphylococcus sciuri</name>
    <dbReference type="NCBI Taxonomy" id="1296"/>
    <lineage>
        <taxon>Bacteria</taxon>
        <taxon>Bacillati</taxon>
        <taxon>Bacillota</taxon>
        <taxon>Bacilli</taxon>
        <taxon>Bacillales</taxon>
        <taxon>Staphylococcaceae</taxon>
        <taxon>Mammaliicoccus</taxon>
    </lineage>
</organism>
<dbReference type="PROSITE" id="PS51094">
    <property type="entry name" value="PTS_EIIA_TYPE_2"/>
    <property type="match status" value="1"/>
</dbReference>
<dbReference type="InterPro" id="IPR002178">
    <property type="entry name" value="PTS_EIIA_type-2_dom"/>
</dbReference>
<protein>
    <submittedName>
        <fullName evidence="9">PRD domain-containing protein</fullName>
    </submittedName>
</protein>
<dbReference type="EMBL" id="CP022046">
    <property type="protein sequence ID" value="ASE34999.1"/>
    <property type="molecule type" value="Genomic_DNA"/>
</dbReference>